<dbReference type="Pfam" id="PF01590">
    <property type="entry name" value="GAF"/>
    <property type="match status" value="1"/>
</dbReference>
<dbReference type="InterPro" id="IPR043128">
    <property type="entry name" value="Rev_trsase/Diguanyl_cyclase"/>
</dbReference>
<keyword evidence="2" id="KW-0812">Transmembrane</keyword>
<feature type="transmembrane region" description="Helical" evidence="2">
    <location>
        <begin position="274"/>
        <end position="296"/>
    </location>
</feature>
<dbReference type="SMART" id="SM00267">
    <property type="entry name" value="GGDEF"/>
    <property type="match status" value="1"/>
</dbReference>
<proteinExistence type="predicted"/>
<dbReference type="InterPro" id="IPR013655">
    <property type="entry name" value="PAS_fold_3"/>
</dbReference>
<dbReference type="PANTHER" id="PTHR44757:SF2">
    <property type="entry name" value="BIOFILM ARCHITECTURE MAINTENANCE PROTEIN MBAA"/>
    <property type="match status" value="1"/>
</dbReference>
<evidence type="ECO:0000259" key="3">
    <source>
        <dbReference type="PROSITE" id="PS50112"/>
    </source>
</evidence>
<dbReference type="InterPro" id="IPR000014">
    <property type="entry name" value="PAS"/>
</dbReference>
<dbReference type="InterPro" id="IPR000700">
    <property type="entry name" value="PAS-assoc_C"/>
</dbReference>
<dbReference type="Pfam" id="PF00497">
    <property type="entry name" value="SBP_bac_3"/>
    <property type="match status" value="1"/>
</dbReference>
<dbReference type="PROSITE" id="PS50113">
    <property type="entry name" value="PAC"/>
    <property type="match status" value="1"/>
</dbReference>
<protein>
    <submittedName>
        <fullName evidence="6">PAS domain S-box-containing protein/diguanylate cyclase (GGDEF)-like protein</fullName>
    </submittedName>
</protein>
<dbReference type="SMART" id="SM00091">
    <property type="entry name" value="PAS"/>
    <property type="match status" value="2"/>
</dbReference>
<dbReference type="Pfam" id="PF00989">
    <property type="entry name" value="PAS"/>
    <property type="match status" value="1"/>
</dbReference>
<evidence type="ECO:0000259" key="4">
    <source>
        <dbReference type="PROSITE" id="PS50113"/>
    </source>
</evidence>
<dbReference type="CDD" id="cd01949">
    <property type="entry name" value="GGDEF"/>
    <property type="match status" value="1"/>
</dbReference>
<dbReference type="RefSeq" id="WP_130503035.1">
    <property type="nucleotide sequence ID" value="NZ_SHLI01000001.1"/>
</dbReference>
<feature type="domain" description="PAC" evidence="4">
    <location>
        <begin position="528"/>
        <end position="580"/>
    </location>
</feature>
<keyword evidence="7" id="KW-1185">Reference proteome</keyword>
<dbReference type="PROSITE" id="PS50887">
    <property type="entry name" value="GGDEF"/>
    <property type="match status" value="1"/>
</dbReference>
<dbReference type="SUPFAM" id="SSF53850">
    <property type="entry name" value="Periplasmic binding protein-like II"/>
    <property type="match status" value="1"/>
</dbReference>
<feature type="domain" description="PAS" evidence="3">
    <location>
        <begin position="454"/>
        <end position="524"/>
    </location>
</feature>
<dbReference type="InterPro" id="IPR003018">
    <property type="entry name" value="GAF"/>
</dbReference>
<gene>
    <name evidence="6" type="ORF">EV698_1009</name>
</gene>
<dbReference type="FunFam" id="3.30.70.270:FF:000001">
    <property type="entry name" value="Diguanylate cyclase domain protein"/>
    <property type="match status" value="1"/>
</dbReference>
<dbReference type="InterPro" id="IPR013767">
    <property type="entry name" value="PAS_fold"/>
</dbReference>
<evidence type="ECO:0000259" key="5">
    <source>
        <dbReference type="PROSITE" id="PS50887"/>
    </source>
</evidence>
<dbReference type="OrthoDB" id="9813903at2"/>
<dbReference type="Proteomes" id="UP000292298">
    <property type="component" value="Unassembled WGS sequence"/>
</dbReference>
<accession>A0A4Q8D0C6</accession>
<dbReference type="InterPro" id="IPR000160">
    <property type="entry name" value="GGDEF_dom"/>
</dbReference>
<reference evidence="6 7" key="1">
    <citation type="submission" date="2019-02" db="EMBL/GenBank/DDBJ databases">
        <title>Genomic Encyclopedia of Type Strains, Phase IV (KMG-IV): sequencing the most valuable type-strain genomes for metagenomic binning, comparative biology and taxonomic classification.</title>
        <authorList>
            <person name="Goeker M."/>
        </authorList>
    </citation>
    <scope>NUCLEOTIDE SEQUENCE [LARGE SCALE GENOMIC DNA]</scope>
    <source>
        <strain evidence="6 7">DSM 21056</strain>
    </source>
</reference>
<evidence type="ECO:0000256" key="2">
    <source>
        <dbReference type="SAM" id="Phobius"/>
    </source>
</evidence>
<dbReference type="SMART" id="SM00065">
    <property type="entry name" value="GAF"/>
    <property type="match status" value="1"/>
</dbReference>
<dbReference type="InterPro" id="IPR029016">
    <property type="entry name" value="GAF-like_dom_sf"/>
</dbReference>
<dbReference type="GO" id="GO:0003824">
    <property type="term" value="F:catalytic activity"/>
    <property type="evidence" value="ECO:0007669"/>
    <property type="project" value="UniProtKB-ARBA"/>
</dbReference>
<dbReference type="SMART" id="SM00086">
    <property type="entry name" value="PAC"/>
    <property type="match status" value="2"/>
</dbReference>
<comment type="caution">
    <text evidence="6">The sequence shown here is derived from an EMBL/GenBank/DDBJ whole genome shotgun (WGS) entry which is preliminary data.</text>
</comment>
<dbReference type="EMBL" id="SHLI01000001">
    <property type="protein sequence ID" value="RZU98748.1"/>
    <property type="molecule type" value="Genomic_DNA"/>
</dbReference>
<dbReference type="InterPro" id="IPR001610">
    <property type="entry name" value="PAC"/>
</dbReference>
<dbReference type="SUPFAM" id="SSF55785">
    <property type="entry name" value="PYP-like sensor domain (PAS domain)"/>
    <property type="match status" value="2"/>
</dbReference>
<comment type="cofactor">
    <cofactor evidence="1">
        <name>Mg(2+)</name>
        <dbReference type="ChEBI" id="CHEBI:18420"/>
    </cofactor>
</comment>
<dbReference type="InterPro" id="IPR052155">
    <property type="entry name" value="Biofilm_reg_signaling"/>
</dbReference>
<keyword evidence="2" id="KW-0472">Membrane</keyword>
<dbReference type="GO" id="GO:0006355">
    <property type="term" value="P:regulation of DNA-templated transcription"/>
    <property type="evidence" value="ECO:0007669"/>
    <property type="project" value="InterPro"/>
</dbReference>
<dbReference type="Pfam" id="PF00990">
    <property type="entry name" value="GGDEF"/>
    <property type="match status" value="1"/>
</dbReference>
<sequence length="927" mass="105035">MHGSQRHADGTGPGDGRCWSGVLLALLLSTGASAEPNSEQQAESRAPLIVAQDHAWPPFAYLDGNDQPRGLLIDLWRILGEELDRPVEFRLVDWPQSIELVRDGVADVHGGLFFSSERDAFLDFSDELLPLSTAAFTASDLPIPDLDALGNRAIGVVAGSFEKTFMQSERPDLALKTYPNNDAMVEAAVANEVEVFIADYPVGMFLLARHTDPAAFRPLEVLYTKPLRVGVKAGDEALTSGFNRAIAGVSDETLRQIEQRWLRGETREVVPVRLILTILGVSLLGILLAGASFLLLQRRWLRQQVIARTEELRHANEQIEATLRFLRQVTDNVPGIIFSFRRPADGGQDSFTYISDRVTAWFDLTPAQLHQDAAPLIQRIEPTDAGTVARNIDQSARTLALWRGQFRIRFRDGQYRWINAQSMPATQDDGGIVWYGYFAEVQDYKEMEIALLARERQFRLIVENANDIIYTVNAKGLLTYVSPNWTAMLGHAVSEVRGQPLKSFIYIEDQTQFQRFLHEVLSTGERKREIEFRVRHKSGEIRWHMSNAAPIYDDETGETLYLGIGRDITARRIAEQEQRYQFRFQRLVADLSAHLVSYGFGNIDPQINYILRRIGEFFGVDRAYLFRFSPDQKIMTNTHEWCAPEIPSVIEDMQDVSLAEFRWWWRKIAGMVDNEEVAFVRDVEALPEEAAIEREVLRRQQVRSMFGVPVKINQQVIGFFGVDSVTARDWREDQTDLLLVIANLMSGALEKNRLEQEVMSMSITDALTGLPNRRYLETRLTESIKNYSRHGQDFATAILDLDHFKRINDTYGHGTGDHALRRFAAIARSCVRGIDVVARYGGEEFVIVFPDTPLTDARQSVERVLERTRTLTEHDDGLPMTLTVSAGLVMASELKEETLSLQALTAVADARLFRAKNLGRDRMVWDD</sequence>
<dbReference type="NCBIfam" id="TIGR00254">
    <property type="entry name" value="GGDEF"/>
    <property type="match status" value="1"/>
</dbReference>
<organism evidence="6 7">
    <name type="scientific">Spiribacter vilamensis</name>
    <dbReference type="NCBI Taxonomy" id="531306"/>
    <lineage>
        <taxon>Bacteria</taxon>
        <taxon>Pseudomonadati</taxon>
        <taxon>Pseudomonadota</taxon>
        <taxon>Gammaproteobacteria</taxon>
        <taxon>Chromatiales</taxon>
        <taxon>Ectothiorhodospiraceae</taxon>
        <taxon>Spiribacter</taxon>
    </lineage>
</organism>
<dbReference type="Gene3D" id="3.30.450.40">
    <property type="match status" value="1"/>
</dbReference>
<dbReference type="SUPFAM" id="SSF55781">
    <property type="entry name" value="GAF domain-like"/>
    <property type="match status" value="1"/>
</dbReference>
<evidence type="ECO:0000313" key="7">
    <source>
        <dbReference type="Proteomes" id="UP000292298"/>
    </source>
</evidence>
<dbReference type="Gene3D" id="3.30.70.270">
    <property type="match status" value="1"/>
</dbReference>
<dbReference type="CDD" id="cd00130">
    <property type="entry name" value="PAS"/>
    <property type="match status" value="2"/>
</dbReference>
<dbReference type="Gene3D" id="3.30.450.20">
    <property type="entry name" value="PAS domain"/>
    <property type="match status" value="2"/>
</dbReference>
<dbReference type="Pfam" id="PF08447">
    <property type="entry name" value="PAS_3"/>
    <property type="match status" value="1"/>
</dbReference>
<dbReference type="PROSITE" id="PS50112">
    <property type="entry name" value="PAS"/>
    <property type="match status" value="1"/>
</dbReference>
<evidence type="ECO:0000256" key="1">
    <source>
        <dbReference type="ARBA" id="ARBA00001946"/>
    </source>
</evidence>
<dbReference type="Gene3D" id="3.40.190.10">
    <property type="entry name" value="Periplasmic binding protein-like II"/>
    <property type="match status" value="2"/>
</dbReference>
<dbReference type="PANTHER" id="PTHR44757">
    <property type="entry name" value="DIGUANYLATE CYCLASE DGCP"/>
    <property type="match status" value="1"/>
</dbReference>
<dbReference type="NCBIfam" id="TIGR00229">
    <property type="entry name" value="sensory_box"/>
    <property type="match status" value="1"/>
</dbReference>
<dbReference type="InterPro" id="IPR035965">
    <property type="entry name" value="PAS-like_dom_sf"/>
</dbReference>
<dbReference type="SMART" id="SM00062">
    <property type="entry name" value="PBPb"/>
    <property type="match status" value="1"/>
</dbReference>
<dbReference type="InterPro" id="IPR029787">
    <property type="entry name" value="Nucleotide_cyclase"/>
</dbReference>
<evidence type="ECO:0000313" key="6">
    <source>
        <dbReference type="EMBL" id="RZU98748.1"/>
    </source>
</evidence>
<name>A0A4Q8D0C6_9GAMM</name>
<feature type="domain" description="GGDEF" evidence="5">
    <location>
        <begin position="792"/>
        <end position="927"/>
    </location>
</feature>
<dbReference type="SUPFAM" id="SSF55073">
    <property type="entry name" value="Nucleotide cyclase"/>
    <property type="match status" value="1"/>
</dbReference>
<keyword evidence="2" id="KW-1133">Transmembrane helix</keyword>
<dbReference type="CDD" id="cd13706">
    <property type="entry name" value="PBP2_HisK_like_1"/>
    <property type="match status" value="1"/>
</dbReference>
<dbReference type="AlphaFoldDB" id="A0A4Q8D0C6"/>
<dbReference type="InterPro" id="IPR001638">
    <property type="entry name" value="Solute-binding_3/MltF_N"/>
</dbReference>